<dbReference type="RefSeq" id="WP_330505486.1">
    <property type="nucleotide sequence ID" value="NZ_JAZDUE010000010.1"/>
</dbReference>
<evidence type="ECO:0008006" key="3">
    <source>
        <dbReference type="Google" id="ProtNLM"/>
    </source>
</evidence>
<comment type="caution">
    <text evidence="1">The sequence shown here is derived from an EMBL/GenBank/DDBJ whole genome shotgun (WGS) entry which is preliminary data.</text>
</comment>
<dbReference type="EMBL" id="JAZDUE010000010">
    <property type="protein sequence ID" value="MEE4024096.1"/>
    <property type="molecule type" value="Genomic_DNA"/>
</dbReference>
<gene>
    <name evidence="1" type="ORF">V1Y59_13490</name>
</gene>
<evidence type="ECO:0000313" key="2">
    <source>
        <dbReference type="Proteomes" id="UP001335729"/>
    </source>
</evidence>
<name>A0ABU7MUU0_9ACTN</name>
<accession>A0ABU7MUU0</accession>
<reference evidence="1 2" key="1">
    <citation type="submission" date="2024-01" db="EMBL/GenBank/DDBJ databases">
        <title>Draft genome sequence of Gordonia sp. PKS22-38.</title>
        <authorList>
            <person name="Suphannarot A."/>
            <person name="Mingma R."/>
        </authorList>
    </citation>
    <scope>NUCLEOTIDE SEQUENCE [LARGE SCALE GENOMIC DNA]</scope>
    <source>
        <strain evidence="1 2">PKS22-38</strain>
    </source>
</reference>
<organism evidence="1 2">
    <name type="scientific">Gordonia prachuapensis</name>
    <dbReference type="NCBI Taxonomy" id="3115651"/>
    <lineage>
        <taxon>Bacteria</taxon>
        <taxon>Bacillati</taxon>
        <taxon>Actinomycetota</taxon>
        <taxon>Actinomycetes</taxon>
        <taxon>Mycobacteriales</taxon>
        <taxon>Gordoniaceae</taxon>
        <taxon>Gordonia</taxon>
    </lineage>
</organism>
<evidence type="ECO:0000313" key="1">
    <source>
        <dbReference type="EMBL" id="MEE4024096.1"/>
    </source>
</evidence>
<dbReference type="Proteomes" id="UP001335729">
    <property type="component" value="Unassembled WGS sequence"/>
</dbReference>
<sequence>MRTTLDIDSRVLAAARARVNEGRNRSIGEAVSELAIAGMTTGGRHTADAQGLVLLPSAPGHVITDDMVAQALLDE</sequence>
<keyword evidence="2" id="KW-1185">Reference proteome</keyword>
<protein>
    <recommendedName>
        <fullName evidence="3">DUF2191 domain-containing protein</fullName>
    </recommendedName>
</protein>
<proteinExistence type="predicted"/>